<feature type="domain" description="DC1" evidence="2">
    <location>
        <begin position="106"/>
        <end position="149"/>
    </location>
</feature>
<evidence type="ECO:0000313" key="4">
    <source>
        <dbReference type="Proteomes" id="UP001140206"/>
    </source>
</evidence>
<organism evidence="3 4">
    <name type="scientific">Rhynchospora pubera</name>
    <dbReference type="NCBI Taxonomy" id="906938"/>
    <lineage>
        <taxon>Eukaryota</taxon>
        <taxon>Viridiplantae</taxon>
        <taxon>Streptophyta</taxon>
        <taxon>Embryophyta</taxon>
        <taxon>Tracheophyta</taxon>
        <taxon>Spermatophyta</taxon>
        <taxon>Magnoliopsida</taxon>
        <taxon>Liliopsida</taxon>
        <taxon>Poales</taxon>
        <taxon>Cyperaceae</taxon>
        <taxon>Cyperoideae</taxon>
        <taxon>Rhynchosporeae</taxon>
        <taxon>Rhynchospora</taxon>
    </lineage>
</organism>
<name>A0AAV8BQW9_9POAL</name>
<dbReference type="EMBL" id="JAMFTS010000005">
    <property type="protein sequence ID" value="KAJ4745531.1"/>
    <property type="molecule type" value="Genomic_DNA"/>
</dbReference>
<accession>A0AAV8BQW9</accession>
<comment type="caution">
    <text evidence="3">The sequence shown here is derived from an EMBL/GenBank/DDBJ whole genome shotgun (WGS) entry which is preliminary data.</text>
</comment>
<evidence type="ECO:0000259" key="2">
    <source>
        <dbReference type="Pfam" id="PF03107"/>
    </source>
</evidence>
<evidence type="ECO:0000256" key="1">
    <source>
        <dbReference type="ARBA" id="ARBA00022737"/>
    </source>
</evidence>
<sequence>MVERPGNGENYKCGLCCTQRKGRYYYRCDKCDFNLHKRCAEFPETISGFFAHPWHDLRLMPDTDKGSKYCDLCGESMVGFYCRCIPCNVDLHPHCTKNQQTIKAEMHPKHGLHLVPSADNECTACKSSKRQIWLYRCGECKVQYHIKCVGKIIRKEQVHKNSTESSVNKTSNLGRLSSLGRKVGDKVAVEISTITTDVLTKLVLQLVSFFFCLTVKSFQSKTLLFILFCFLGGILQRFWS</sequence>
<dbReference type="AlphaFoldDB" id="A0AAV8BQW9"/>
<reference evidence="3" key="1">
    <citation type="submission" date="2022-08" db="EMBL/GenBank/DDBJ databases">
        <authorList>
            <person name="Marques A."/>
        </authorList>
    </citation>
    <scope>NUCLEOTIDE SEQUENCE</scope>
    <source>
        <strain evidence="3">RhyPub2mFocal</strain>
        <tissue evidence="3">Leaves</tissue>
    </source>
</reference>
<feature type="domain" description="DC1" evidence="2">
    <location>
        <begin position="9"/>
        <end position="40"/>
    </location>
</feature>
<dbReference type="PANTHER" id="PTHR47841">
    <property type="entry name" value="DIACYLGLYCEROL KINASE THETA-LIKE-RELATED"/>
    <property type="match status" value="1"/>
</dbReference>
<dbReference type="InterPro" id="IPR046349">
    <property type="entry name" value="C1-like_sf"/>
</dbReference>
<protein>
    <submittedName>
        <fullName evidence="3">Cysteine/histidine-rich C1 domain protein</fullName>
    </submittedName>
</protein>
<proteinExistence type="predicted"/>
<keyword evidence="4" id="KW-1185">Reference proteome</keyword>
<keyword evidence="1" id="KW-0677">Repeat</keyword>
<dbReference type="PANTHER" id="PTHR47841:SF7">
    <property type="entry name" value="CYSTEINE_HISTIDINE-RICH C1 DOMAIN PROTEIN"/>
    <property type="match status" value="1"/>
</dbReference>
<dbReference type="Pfam" id="PF03107">
    <property type="entry name" value="C1_2"/>
    <property type="match status" value="3"/>
</dbReference>
<dbReference type="SUPFAM" id="SSF57889">
    <property type="entry name" value="Cysteine-rich domain"/>
    <property type="match status" value="2"/>
</dbReference>
<dbReference type="InterPro" id="IPR004146">
    <property type="entry name" value="DC1"/>
</dbReference>
<dbReference type="Proteomes" id="UP001140206">
    <property type="component" value="Chromosome 5"/>
</dbReference>
<evidence type="ECO:0000313" key="3">
    <source>
        <dbReference type="EMBL" id="KAJ4745531.1"/>
    </source>
</evidence>
<gene>
    <name evidence="3" type="ORF">LUZ62_079936</name>
</gene>
<feature type="domain" description="DC1" evidence="2">
    <location>
        <begin position="51"/>
        <end position="95"/>
    </location>
</feature>